<proteinExistence type="predicted"/>
<comment type="caution">
    <text evidence="1">The sequence shown here is derived from an EMBL/GenBank/DDBJ whole genome shotgun (WGS) entry which is preliminary data.</text>
</comment>
<name>A0ABQ7QFC3_PLUXY</name>
<evidence type="ECO:0000313" key="2">
    <source>
        <dbReference type="Proteomes" id="UP000823941"/>
    </source>
</evidence>
<organism evidence="1 2">
    <name type="scientific">Plutella xylostella</name>
    <name type="common">Diamondback moth</name>
    <name type="synonym">Plutella maculipennis</name>
    <dbReference type="NCBI Taxonomy" id="51655"/>
    <lineage>
        <taxon>Eukaryota</taxon>
        <taxon>Metazoa</taxon>
        <taxon>Ecdysozoa</taxon>
        <taxon>Arthropoda</taxon>
        <taxon>Hexapoda</taxon>
        <taxon>Insecta</taxon>
        <taxon>Pterygota</taxon>
        <taxon>Neoptera</taxon>
        <taxon>Endopterygota</taxon>
        <taxon>Lepidoptera</taxon>
        <taxon>Glossata</taxon>
        <taxon>Ditrysia</taxon>
        <taxon>Yponomeutoidea</taxon>
        <taxon>Plutellidae</taxon>
        <taxon>Plutella</taxon>
    </lineage>
</organism>
<accession>A0ABQ7QFC3</accession>
<protein>
    <submittedName>
        <fullName evidence="1">Uncharacterized protein</fullName>
    </submittedName>
</protein>
<dbReference type="Proteomes" id="UP000823941">
    <property type="component" value="Chromosome 15"/>
</dbReference>
<dbReference type="EMBL" id="JAHIBW010000015">
    <property type="protein sequence ID" value="KAG7303910.1"/>
    <property type="molecule type" value="Genomic_DNA"/>
</dbReference>
<gene>
    <name evidence="1" type="ORF">JYU34_010823</name>
</gene>
<sequence length="192" mass="21793">MEVHLHLSQAFRALDRKWGQPVDLDTAEDTALPVVTPLEPPTATFSSEEFLRKVKRSRQTPYSRLKPIKTSMKDVNLPVYSSKEDISSYRTPYSSCATLDSGYTTHPATLRSETMSASTLSLKREGLVEAMKELVEDLELPIEDSFIFGAAAGSTEELDQSVEKRRVEVEDAFKQLKEAAFRYLRKRCRKNK</sequence>
<keyword evidence="2" id="KW-1185">Reference proteome</keyword>
<reference evidence="1 2" key="1">
    <citation type="submission" date="2021-06" db="EMBL/GenBank/DDBJ databases">
        <title>A haploid diamondback moth (Plutella xylostella L.) genome assembly resolves 31 chromosomes and identifies a diamide resistance mutation.</title>
        <authorList>
            <person name="Ward C.M."/>
            <person name="Perry K.D."/>
            <person name="Baker G."/>
            <person name="Powis K."/>
            <person name="Heckel D.G."/>
            <person name="Baxter S.W."/>
        </authorList>
    </citation>
    <scope>NUCLEOTIDE SEQUENCE [LARGE SCALE GENOMIC DNA]</scope>
    <source>
        <strain evidence="1 2">LV</strain>
        <tissue evidence="1">Single pupa</tissue>
    </source>
</reference>
<evidence type="ECO:0000313" key="1">
    <source>
        <dbReference type="EMBL" id="KAG7303910.1"/>
    </source>
</evidence>